<dbReference type="SUPFAM" id="SSF49899">
    <property type="entry name" value="Concanavalin A-like lectins/glucanases"/>
    <property type="match status" value="2"/>
</dbReference>
<name>A0ABU7XX94_9FLAO</name>
<accession>A0ABU7XX94</accession>
<dbReference type="Pfam" id="PF13385">
    <property type="entry name" value="Laminin_G_3"/>
    <property type="match status" value="2"/>
</dbReference>
<evidence type="ECO:0000313" key="2">
    <source>
        <dbReference type="Proteomes" id="UP001337305"/>
    </source>
</evidence>
<dbReference type="RefSeq" id="WP_303307319.1">
    <property type="nucleotide sequence ID" value="NZ_JAODOP010000004.1"/>
</dbReference>
<gene>
    <name evidence="1" type="ORF">N1F79_17925</name>
</gene>
<proteinExistence type="predicted"/>
<organism evidence="1 2">
    <name type="scientific">Flavivirga spongiicola</name>
    <dbReference type="NCBI Taxonomy" id="421621"/>
    <lineage>
        <taxon>Bacteria</taxon>
        <taxon>Pseudomonadati</taxon>
        <taxon>Bacteroidota</taxon>
        <taxon>Flavobacteriia</taxon>
        <taxon>Flavobacteriales</taxon>
        <taxon>Flavobacteriaceae</taxon>
        <taxon>Flavivirga</taxon>
    </lineage>
</organism>
<dbReference type="Gene3D" id="2.60.40.10">
    <property type="entry name" value="Immunoglobulins"/>
    <property type="match status" value="1"/>
</dbReference>
<protein>
    <submittedName>
        <fullName evidence="1">LamG domain-containing protein</fullName>
    </submittedName>
</protein>
<reference evidence="1 2" key="1">
    <citation type="submission" date="2022-09" db="EMBL/GenBank/DDBJ databases">
        <title>Genome sequencing of Flavivirga sp. MEBiC05379.</title>
        <authorList>
            <person name="Oh H.-M."/>
            <person name="Kwon K.K."/>
            <person name="Park M.J."/>
            <person name="Yang S.-H."/>
        </authorList>
    </citation>
    <scope>NUCLEOTIDE SEQUENCE [LARGE SCALE GENOMIC DNA]</scope>
    <source>
        <strain evidence="1 2">MEBiC05379</strain>
    </source>
</reference>
<dbReference type="InterPro" id="IPR013783">
    <property type="entry name" value="Ig-like_fold"/>
</dbReference>
<dbReference type="InterPro" id="IPR013320">
    <property type="entry name" value="ConA-like_dom_sf"/>
</dbReference>
<dbReference type="EMBL" id="JAODOP010000004">
    <property type="protein sequence ID" value="MEF3835016.1"/>
    <property type="molecule type" value="Genomic_DNA"/>
</dbReference>
<sequence length="585" mass="62899">MMKSKDLKYLSILLIGILFFGCQDLERLEFSDFPYDGPIITLLTPSASGSTVIRSTEPTASITIEFQVEDDLGLANITVEIDDSEIANISDFPNSTLFNVDDLTYDGLTTGSHTLVITATDTNGVVVTVTTLFEKADVPPYIPLFDGEIFYMPFDGNYTEFVSGSDATEVGSPSFAGESKSGSDAYAGAVDSYLTFPTTGLLGDEFSAAFWYKVNADPNRAGIFVIGPPDVDNPDSQNNRTSGFRLFREDASGMQRIKLNVGTGGGDSWFDGGALADIDPSANEWVHIAFSISGSQASVYIDGEVVREGDFAGVDWTGCDIMSIMSGAPRFTGWGHNYDSSYMDELRLFNKSISQSDVIGLIAQSSQILKMSFDGNYTEFVSGSDATEVGSPSFAGESKSGSDAYAGAVDSYLTFPTTGLLGDEFSAAFWYKVNADPNRAGIFVIGPPDVDNPDSQNNRTSGFRLFREDASGMQRIKLNVGTGGGDSWFDGGALADIDPSANEWVHIAFSISGSQASVYIDGEVVREGDFAGVDWTGCDIMSIMSGAPRFTGWGHNYDSSYMDELTLYSKALSQIEIQAIMAMTD</sequence>
<evidence type="ECO:0000313" key="1">
    <source>
        <dbReference type="EMBL" id="MEF3835016.1"/>
    </source>
</evidence>
<dbReference type="Proteomes" id="UP001337305">
    <property type="component" value="Unassembled WGS sequence"/>
</dbReference>
<dbReference type="Gene3D" id="2.60.120.200">
    <property type="match status" value="2"/>
</dbReference>
<comment type="caution">
    <text evidence="1">The sequence shown here is derived from an EMBL/GenBank/DDBJ whole genome shotgun (WGS) entry which is preliminary data.</text>
</comment>
<keyword evidence="2" id="KW-1185">Reference proteome</keyword>
<dbReference type="PROSITE" id="PS51257">
    <property type="entry name" value="PROKAR_LIPOPROTEIN"/>
    <property type="match status" value="1"/>
</dbReference>